<sequence length="489" mass="50977">MTLILALDASSDVLAVALSAADDHGHAVWAWQGPGAAQASSQALPALQALLHAAGRTLADVDAIAFGQGPGAFTGLRLACSVAQGLAFGLGKPVLPLSSLALVAQAAWLALTATESRQPEDLARTPLQVAIDARMDEIYGARVQAVLDAQGRVTQWQHPGSGRIQPTLMSTTAWGDALPQTDPDHPGLILGNAPQRLAAQIVPAELAQRGWHAADLTLDAIREAGSSAAGIVPLTLRLDTRDRLLDAPGGPLPWRALGLATLAQQQWRQAHNHADAAAAGLLVPPEAALPLYVRDQVAQTTAERDAARLARQQDQAKAQMQAAPPAAPTPVLRALTLNDLDAVLAVQQQAYSARGWTPPWSRGQLATSLAAGETLLGEFAGDAKGAPLCGWLAGQVAADSAELQGLAVTPDAQRTGVAMRLVAAWKDAARQRGAREMFLEVRASNDAALALYRAAGFTDCGLRKTYYSQPVEDARVLRCGLTGSAGDAS</sequence>
<reference evidence="1" key="1">
    <citation type="submission" date="2023-10" db="EMBL/GenBank/DDBJ databases">
        <title>Amphibacter perezi, gen. nov., sp. nov. a novel taxa of the family Comamonadaceae, class Betaproteobacteria isolated from the skin microbiota of Pelophylax perezi from different populations.</title>
        <authorList>
            <person name="Costa S."/>
            <person name="Proenca D.N."/>
            <person name="Lopes I."/>
            <person name="Morais P.V."/>
        </authorList>
    </citation>
    <scope>NUCLEOTIDE SEQUENCE</scope>
    <source>
        <strain evidence="1">SL12-8</strain>
    </source>
</reference>
<protein>
    <submittedName>
        <fullName evidence="1">tRNA (Adenosine(37)-N6)-threonylcarbamoyltransferase complex dimerization subunit type 1 TsaB</fullName>
        <ecNumber evidence="1">2.3.1.234</ecNumber>
    </submittedName>
</protein>
<organism evidence="1 2">
    <name type="scientific">Amphibiibacter pelophylacis</name>
    <dbReference type="NCBI Taxonomy" id="1799477"/>
    <lineage>
        <taxon>Bacteria</taxon>
        <taxon>Pseudomonadati</taxon>
        <taxon>Pseudomonadota</taxon>
        <taxon>Betaproteobacteria</taxon>
        <taxon>Burkholderiales</taxon>
        <taxon>Sphaerotilaceae</taxon>
        <taxon>Amphibiibacter</taxon>
    </lineage>
</organism>
<evidence type="ECO:0000313" key="1">
    <source>
        <dbReference type="EMBL" id="MEJ7137598.1"/>
    </source>
</evidence>
<proteinExistence type="predicted"/>
<evidence type="ECO:0000313" key="2">
    <source>
        <dbReference type="Proteomes" id="UP001364695"/>
    </source>
</evidence>
<keyword evidence="1" id="KW-0808">Transferase</keyword>
<accession>A0ACC6P029</accession>
<dbReference type="Proteomes" id="UP001364695">
    <property type="component" value="Unassembled WGS sequence"/>
</dbReference>
<name>A0ACC6P029_9BURK</name>
<comment type="caution">
    <text evidence="1">The sequence shown here is derived from an EMBL/GenBank/DDBJ whole genome shotgun (WGS) entry which is preliminary data.</text>
</comment>
<keyword evidence="2" id="KW-1185">Reference proteome</keyword>
<dbReference type="EMBL" id="JAWDIE010000004">
    <property type="protein sequence ID" value="MEJ7137598.1"/>
    <property type="molecule type" value="Genomic_DNA"/>
</dbReference>
<keyword evidence="1" id="KW-0012">Acyltransferase</keyword>
<gene>
    <name evidence="1" type="primary">tsaB</name>
    <name evidence="1" type="ORF">RV045_04020</name>
</gene>
<dbReference type="EC" id="2.3.1.234" evidence="1"/>